<reference evidence="1" key="1">
    <citation type="submission" date="2009-10" db="EMBL/GenBank/DDBJ databases">
        <title>Diversity of trophic interactions inside an arsenic-rich microbial ecosystem.</title>
        <authorList>
            <person name="Bertin P.N."/>
            <person name="Heinrich-Salmeron A."/>
            <person name="Pelletier E."/>
            <person name="Goulhen-Chollet F."/>
            <person name="Arsene-Ploetze F."/>
            <person name="Gallien S."/>
            <person name="Calteau A."/>
            <person name="Vallenet D."/>
            <person name="Casiot C."/>
            <person name="Chane-Woon-Ming B."/>
            <person name="Giloteaux L."/>
            <person name="Barakat M."/>
            <person name="Bonnefoy V."/>
            <person name="Bruneel O."/>
            <person name="Chandler M."/>
            <person name="Cleiss J."/>
            <person name="Duran R."/>
            <person name="Elbaz-Poulichet F."/>
            <person name="Fonknechten N."/>
            <person name="Lauga B."/>
            <person name="Mornico D."/>
            <person name="Ortet P."/>
            <person name="Schaeffer C."/>
            <person name="Siguier P."/>
            <person name="Alexander Thil Smith A."/>
            <person name="Van Dorsselaer A."/>
            <person name="Weissenbach J."/>
            <person name="Medigue C."/>
            <person name="Le Paslier D."/>
        </authorList>
    </citation>
    <scope>NUCLEOTIDE SEQUENCE</scope>
</reference>
<sequence length="21" mass="2306">MGNTGSYYAILANEKRSDVSE</sequence>
<evidence type="ECO:0000313" key="1">
    <source>
        <dbReference type="EMBL" id="CBI00918.1"/>
    </source>
</evidence>
<organism evidence="1">
    <name type="scientific">mine drainage metagenome</name>
    <dbReference type="NCBI Taxonomy" id="410659"/>
    <lineage>
        <taxon>unclassified sequences</taxon>
        <taxon>metagenomes</taxon>
        <taxon>ecological metagenomes</taxon>
    </lineage>
</organism>
<name>E6Q158_9ZZZZ</name>
<comment type="caution">
    <text evidence="1">The sequence shown here is derived from an EMBL/GenBank/DDBJ whole genome shotgun (WGS) entry which is preliminary data.</text>
</comment>
<dbReference type="EMBL" id="CABO01000008">
    <property type="protein sequence ID" value="CBI00918.1"/>
    <property type="molecule type" value="Genomic_DNA"/>
</dbReference>
<accession>E6Q158</accession>
<dbReference type="AlphaFoldDB" id="E6Q158"/>
<protein>
    <submittedName>
        <fullName evidence="1">Uncharacterized protein</fullName>
    </submittedName>
</protein>
<gene>
    <name evidence="1" type="ORF">CARN4_0267</name>
</gene>
<proteinExistence type="predicted"/>